<keyword evidence="4" id="KW-1185">Reference proteome</keyword>
<dbReference type="InterPro" id="IPR022742">
    <property type="entry name" value="Hydrolase_4"/>
</dbReference>
<organism evidence="3 4">
    <name type="scientific">Kordiimonas pumila</name>
    <dbReference type="NCBI Taxonomy" id="2161677"/>
    <lineage>
        <taxon>Bacteria</taxon>
        <taxon>Pseudomonadati</taxon>
        <taxon>Pseudomonadota</taxon>
        <taxon>Alphaproteobacteria</taxon>
        <taxon>Kordiimonadales</taxon>
        <taxon>Kordiimonadaceae</taxon>
        <taxon>Kordiimonas</taxon>
    </lineage>
</organism>
<proteinExistence type="predicted"/>
<feature type="domain" description="Serine aminopeptidase S33" evidence="2">
    <location>
        <begin position="72"/>
        <end position="177"/>
    </location>
</feature>
<sequence>MLWLKRLMWLLSVVYVAYVAILYTMQEKILFLSEPVDQDFVYTFQHSTEEIRLENGDGHLHGILFKNDNKKPTKGIVLYFKGNMGNVGHSEQLAELFLKLGYDVVSMDYRGSGKSRGPLSEQALLKDAELWFDWAAQHYDNKVRVVGYSLGTTFASHVAAIKEASHTILFAPMRSILDIAERRYPIVPAFITRFPLKSYEKLRQAKGQIVIYHGTKDEIIPYESGASLKTELGSDDVFLAVVGANHYTVAMQDEVQKDITDRW</sequence>
<keyword evidence="1" id="KW-0472">Membrane</keyword>
<dbReference type="EMBL" id="JBHRSL010000002">
    <property type="protein sequence ID" value="MFC3050979.1"/>
    <property type="molecule type" value="Genomic_DNA"/>
</dbReference>
<feature type="transmembrane region" description="Helical" evidence="1">
    <location>
        <begin position="7"/>
        <end position="25"/>
    </location>
</feature>
<evidence type="ECO:0000313" key="4">
    <source>
        <dbReference type="Proteomes" id="UP001595444"/>
    </source>
</evidence>
<dbReference type="RefSeq" id="WP_194212241.1">
    <property type="nucleotide sequence ID" value="NZ_CP061205.1"/>
</dbReference>
<keyword evidence="1" id="KW-0812">Transmembrane</keyword>
<accession>A0ABV7D1R6</accession>
<evidence type="ECO:0000256" key="1">
    <source>
        <dbReference type="SAM" id="Phobius"/>
    </source>
</evidence>
<keyword evidence="3" id="KW-0378">Hydrolase</keyword>
<evidence type="ECO:0000259" key="2">
    <source>
        <dbReference type="Pfam" id="PF12146"/>
    </source>
</evidence>
<dbReference type="PANTHER" id="PTHR12277:SF81">
    <property type="entry name" value="PROTEIN ABHD13"/>
    <property type="match status" value="1"/>
</dbReference>
<dbReference type="GO" id="GO:0016787">
    <property type="term" value="F:hydrolase activity"/>
    <property type="evidence" value="ECO:0007669"/>
    <property type="project" value="UniProtKB-KW"/>
</dbReference>
<name>A0ABV7D1R6_9PROT</name>
<gene>
    <name evidence="3" type="ORF">ACFOKA_03565</name>
</gene>
<dbReference type="Pfam" id="PF12146">
    <property type="entry name" value="Hydrolase_4"/>
    <property type="match status" value="1"/>
</dbReference>
<dbReference type="PANTHER" id="PTHR12277">
    <property type="entry name" value="ALPHA/BETA HYDROLASE DOMAIN-CONTAINING PROTEIN"/>
    <property type="match status" value="1"/>
</dbReference>
<keyword evidence="1" id="KW-1133">Transmembrane helix</keyword>
<comment type="caution">
    <text evidence="3">The sequence shown here is derived from an EMBL/GenBank/DDBJ whole genome shotgun (WGS) entry which is preliminary data.</text>
</comment>
<dbReference type="Gene3D" id="3.40.50.1820">
    <property type="entry name" value="alpha/beta hydrolase"/>
    <property type="match status" value="1"/>
</dbReference>
<dbReference type="SUPFAM" id="SSF53474">
    <property type="entry name" value="alpha/beta-Hydrolases"/>
    <property type="match status" value="1"/>
</dbReference>
<evidence type="ECO:0000313" key="3">
    <source>
        <dbReference type="EMBL" id="MFC3050979.1"/>
    </source>
</evidence>
<protein>
    <submittedName>
        <fullName evidence="3">Alpha/beta hydrolase</fullName>
    </submittedName>
</protein>
<dbReference type="Proteomes" id="UP001595444">
    <property type="component" value="Unassembled WGS sequence"/>
</dbReference>
<reference evidence="4" key="1">
    <citation type="journal article" date="2019" name="Int. J. Syst. Evol. Microbiol.">
        <title>The Global Catalogue of Microorganisms (GCM) 10K type strain sequencing project: providing services to taxonomists for standard genome sequencing and annotation.</title>
        <authorList>
            <consortium name="The Broad Institute Genomics Platform"/>
            <consortium name="The Broad Institute Genome Sequencing Center for Infectious Disease"/>
            <person name="Wu L."/>
            <person name="Ma J."/>
        </authorList>
    </citation>
    <scope>NUCLEOTIDE SEQUENCE [LARGE SCALE GENOMIC DNA]</scope>
    <source>
        <strain evidence="4">KCTC 62164</strain>
    </source>
</reference>
<dbReference type="InterPro" id="IPR029058">
    <property type="entry name" value="AB_hydrolase_fold"/>
</dbReference>